<dbReference type="EMBL" id="JBHSRS010000080">
    <property type="protein sequence ID" value="MFC6282866.1"/>
    <property type="molecule type" value="Genomic_DNA"/>
</dbReference>
<protein>
    <submittedName>
        <fullName evidence="1">Uncharacterized protein</fullName>
    </submittedName>
</protein>
<gene>
    <name evidence="1" type="ORF">ACFQND_16715</name>
</gene>
<keyword evidence="2" id="KW-1185">Reference proteome</keyword>
<sequence>MFAGTFELGRLEDRGDKAVKVRWKAGIDHGACLPNWGAVVNATSRSWVEFPGTDHERRFYQDLPLKNGKIAQYQSAVISMPYKDAPLRMDEIAVMAGRIGWTCSAHPEWSWHAPEETTLLLFKRSTPPSLTHQAWQRSFKRWIVENRAKLLKSAGVTRRKVIEDIAACQHLPLDLVGFEDCHERYIKEFVFALYEEERPGMALIFRRLMEQWVQELESPSYGA</sequence>
<proteinExistence type="predicted"/>
<reference evidence="2" key="1">
    <citation type="journal article" date="2019" name="Int. J. Syst. Evol. Microbiol.">
        <title>The Global Catalogue of Microorganisms (GCM) 10K type strain sequencing project: providing services to taxonomists for standard genome sequencing and annotation.</title>
        <authorList>
            <consortium name="The Broad Institute Genomics Platform"/>
            <consortium name="The Broad Institute Genome Sequencing Center for Infectious Disease"/>
            <person name="Wu L."/>
            <person name="Ma J."/>
        </authorList>
    </citation>
    <scope>NUCLEOTIDE SEQUENCE [LARGE SCALE GENOMIC DNA]</scope>
    <source>
        <strain evidence="2">CCUG 39402</strain>
    </source>
</reference>
<evidence type="ECO:0000313" key="2">
    <source>
        <dbReference type="Proteomes" id="UP001596270"/>
    </source>
</evidence>
<evidence type="ECO:0000313" key="1">
    <source>
        <dbReference type="EMBL" id="MFC6282866.1"/>
    </source>
</evidence>
<dbReference type="Proteomes" id="UP001596270">
    <property type="component" value="Unassembled WGS sequence"/>
</dbReference>
<organism evidence="1 2">
    <name type="scientific">Polaromonas aquatica</name>
    <dbReference type="NCBI Taxonomy" id="332657"/>
    <lineage>
        <taxon>Bacteria</taxon>
        <taxon>Pseudomonadati</taxon>
        <taxon>Pseudomonadota</taxon>
        <taxon>Betaproteobacteria</taxon>
        <taxon>Burkholderiales</taxon>
        <taxon>Comamonadaceae</taxon>
        <taxon>Polaromonas</taxon>
    </lineage>
</organism>
<comment type="caution">
    <text evidence="1">The sequence shown here is derived from an EMBL/GenBank/DDBJ whole genome shotgun (WGS) entry which is preliminary data.</text>
</comment>
<accession>A0ABW1TYW8</accession>
<name>A0ABW1TYW8_9BURK</name>